<dbReference type="EMBL" id="CP027806">
    <property type="protein sequence ID" value="AXI99646.1"/>
    <property type="molecule type" value="Genomic_DNA"/>
</dbReference>
<dbReference type="GO" id="GO:0016226">
    <property type="term" value="P:iron-sulfur cluster assembly"/>
    <property type="evidence" value="ECO:0007669"/>
    <property type="project" value="InterPro"/>
</dbReference>
<dbReference type="InterPro" id="IPR016092">
    <property type="entry name" value="ATAP"/>
</dbReference>
<gene>
    <name evidence="2" type="ORF">CYPRO_0359</name>
</gene>
<evidence type="ECO:0000313" key="2">
    <source>
        <dbReference type="EMBL" id="AXI99646.1"/>
    </source>
</evidence>
<dbReference type="GO" id="GO:0051537">
    <property type="term" value="F:2 iron, 2 sulfur cluster binding"/>
    <property type="evidence" value="ECO:0007669"/>
    <property type="project" value="UniProtKB-ARBA"/>
</dbReference>
<dbReference type="Proteomes" id="UP000254808">
    <property type="component" value="Chromosome"/>
</dbReference>
<dbReference type="GO" id="GO:0030674">
    <property type="term" value="F:protein-macromolecule adaptor activity"/>
    <property type="evidence" value="ECO:0007669"/>
    <property type="project" value="TreeGrafter"/>
</dbReference>
<keyword evidence="3" id="KW-1185">Reference proteome</keyword>
<dbReference type="InterPro" id="IPR017870">
    <property type="entry name" value="FeS_cluster_insertion_CS"/>
</dbReference>
<dbReference type="NCBIfam" id="TIGR00049">
    <property type="entry name" value="iron-sulfur cluster assembly accessory protein"/>
    <property type="match status" value="1"/>
</dbReference>
<dbReference type="OrthoDB" id="9801228at2"/>
<proteinExistence type="predicted"/>
<dbReference type="InterPro" id="IPR000361">
    <property type="entry name" value="ATAP_core_dom"/>
</dbReference>
<dbReference type="Gene3D" id="2.60.300.12">
    <property type="entry name" value="HesB-like domain"/>
    <property type="match status" value="1"/>
</dbReference>
<protein>
    <submittedName>
        <fullName evidence="2">Iron-sulfur cluster assembly protein</fullName>
    </submittedName>
</protein>
<feature type="domain" description="Core" evidence="1">
    <location>
        <begin position="9"/>
        <end position="109"/>
    </location>
</feature>
<dbReference type="Pfam" id="PF01521">
    <property type="entry name" value="Fe-S_biosyn"/>
    <property type="match status" value="1"/>
</dbReference>
<dbReference type="InterPro" id="IPR035903">
    <property type="entry name" value="HesB-like_dom_sf"/>
</dbReference>
<dbReference type="PROSITE" id="PS01152">
    <property type="entry name" value="HESB"/>
    <property type="match status" value="1"/>
</dbReference>
<name>A0A345UGP5_9BACT</name>
<dbReference type="SUPFAM" id="SSF89360">
    <property type="entry name" value="HesB-like domain"/>
    <property type="match status" value="1"/>
</dbReference>
<dbReference type="InterPro" id="IPR031108">
    <property type="entry name" value="IscA_plant_cyanobact"/>
</dbReference>
<organism evidence="2 3">
    <name type="scientific">Cyclonatronum proteinivorum</name>
    <dbReference type="NCBI Taxonomy" id="1457365"/>
    <lineage>
        <taxon>Bacteria</taxon>
        <taxon>Pseudomonadati</taxon>
        <taxon>Balneolota</taxon>
        <taxon>Balneolia</taxon>
        <taxon>Balneolales</taxon>
        <taxon>Cyclonatronaceae</taxon>
        <taxon>Cyclonatronum</taxon>
    </lineage>
</organism>
<accession>A0A345UGP5</accession>
<dbReference type="RefSeq" id="WP_114982949.1">
    <property type="nucleotide sequence ID" value="NZ_CP027806.1"/>
</dbReference>
<sequence>MSTTEKEVVTITDRAARQIHKLMAQGENEGKPFLRIGVKGGGCSGLSYIIDFDEAGEMDTQSTIMDIPVVIDKRQAMYLYGTVLDFKDGLDARGFVFENPQASSTCGCGSSFSA</sequence>
<dbReference type="AlphaFoldDB" id="A0A345UGP5"/>
<dbReference type="PANTHER" id="PTHR47265">
    <property type="entry name" value="IRON-SULFUR ASSEMBLY PROTEIN ISCA, CHLOROPLASTIC"/>
    <property type="match status" value="1"/>
</dbReference>
<dbReference type="PANTHER" id="PTHR47265:SF1">
    <property type="entry name" value="IRON-SULFUR ASSEMBLY PROTEIN ISCA, CHLOROPLASTIC"/>
    <property type="match status" value="1"/>
</dbReference>
<reference evidence="2 3" key="1">
    <citation type="submission" date="2018-03" db="EMBL/GenBank/DDBJ databases">
        <title>Phenotypic and genomic properties of Cyclonatronum proteinivorum gen. nov., sp. nov., a haloalkaliphilic bacteroidete from soda lakes possessing Na+-translocating rhodopsin.</title>
        <authorList>
            <person name="Toshchakov S.V."/>
            <person name="Korzhenkov A."/>
            <person name="Samarov N.I."/>
            <person name="Kublanov I.V."/>
            <person name="Muntyan M.S."/>
            <person name="Sorokin D.Y."/>
        </authorList>
    </citation>
    <scope>NUCLEOTIDE SEQUENCE [LARGE SCALE GENOMIC DNA]</scope>
    <source>
        <strain evidence="2 3">Omega</strain>
    </source>
</reference>
<evidence type="ECO:0000259" key="1">
    <source>
        <dbReference type="Pfam" id="PF01521"/>
    </source>
</evidence>
<dbReference type="KEGG" id="cprv:CYPRO_0359"/>
<evidence type="ECO:0000313" key="3">
    <source>
        <dbReference type="Proteomes" id="UP000254808"/>
    </source>
</evidence>